<dbReference type="AlphaFoldDB" id="A0AA39ABY8"/>
<comment type="caution">
    <text evidence="5">The sequence shown here is derived from an EMBL/GenBank/DDBJ whole genome shotgun (WGS) entry which is preliminary data.</text>
</comment>
<evidence type="ECO:0000256" key="3">
    <source>
        <dbReference type="ARBA" id="ARBA00022525"/>
    </source>
</evidence>
<organism evidence="5 6">
    <name type="scientific">Vitis rotundifolia</name>
    <name type="common">Muscadine grape</name>
    <dbReference type="NCBI Taxonomy" id="103349"/>
    <lineage>
        <taxon>Eukaryota</taxon>
        <taxon>Viridiplantae</taxon>
        <taxon>Streptophyta</taxon>
        <taxon>Embryophyta</taxon>
        <taxon>Tracheophyta</taxon>
        <taxon>Spermatophyta</taxon>
        <taxon>Magnoliopsida</taxon>
        <taxon>eudicotyledons</taxon>
        <taxon>Gunneridae</taxon>
        <taxon>Pentapetalae</taxon>
        <taxon>rosids</taxon>
        <taxon>Vitales</taxon>
        <taxon>Vitaceae</taxon>
        <taxon>Viteae</taxon>
        <taxon>Vitis</taxon>
    </lineage>
</organism>
<evidence type="ECO:0000313" key="5">
    <source>
        <dbReference type="EMBL" id="KAJ9704389.1"/>
    </source>
</evidence>
<reference evidence="5 6" key="1">
    <citation type="journal article" date="2023" name="BMC Biotechnol.">
        <title>Vitis rotundifolia cv Carlos genome sequencing.</title>
        <authorList>
            <person name="Huff M."/>
            <person name="Hulse-Kemp A."/>
            <person name="Scheffler B."/>
            <person name="Youngblood R."/>
            <person name="Simpson S."/>
            <person name="Babiker E."/>
            <person name="Staton M."/>
        </authorList>
    </citation>
    <scope>NUCLEOTIDE SEQUENCE [LARGE SCALE GENOMIC DNA]</scope>
    <source>
        <tissue evidence="5">Leaf</tissue>
    </source>
</reference>
<accession>A0AA39ABY8</accession>
<dbReference type="GO" id="GO:0048046">
    <property type="term" value="C:apoplast"/>
    <property type="evidence" value="ECO:0007669"/>
    <property type="project" value="UniProtKB-SubCell"/>
</dbReference>
<name>A0AA39ABY8_VITRO</name>
<dbReference type="PANTHER" id="PTHR21495">
    <property type="entry name" value="NUCLEOPORIN-RELATED"/>
    <property type="match status" value="1"/>
</dbReference>
<proteinExistence type="inferred from homology"/>
<evidence type="ECO:0000256" key="1">
    <source>
        <dbReference type="ARBA" id="ARBA00010746"/>
    </source>
</evidence>
<gene>
    <name evidence="5" type="ORF">PVL29_002793</name>
</gene>
<keyword evidence="3 4" id="KW-0964">Secreted</keyword>
<dbReference type="Pfam" id="PF03018">
    <property type="entry name" value="Dirigent"/>
    <property type="match status" value="1"/>
</dbReference>
<comment type="similarity">
    <text evidence="1 4">Belongs to the plant dirigent protein family.</text>
</comment>
<evidence type="ECO:0000256" key="2">
    <source>
        <dbReference type="ARBA" id="ARBA00011738"/>
    </source>
</evidence>
<comment type="subcellular location">
    <subcellularLocation>
        <location evidence="4">Secreted</location>
        <location evidence="4">Extracellular space</location>
        <location evidence="4">Apoplast</location>
    </subcellularLocation>
</comment>
<dbReference type="InterPro" id="IPR004265">
    <property type="entry name" value="Dirigent"/>
</dbReference>
<dbReference type="GO" id="GO:0009699">
    <property type="term" value="P:phenylpropanoid biosynthetic process"/>
    <property type="evidence" value="ECO:0007669"/>
    <property type="project" value="UniProtKB-ARBA"/>
</dbReference>
<dbReference type="Proteomes" id="UP001168098">
    <property type="component" value="Unassembled WGS sequence"/>
</dbReference>
<dbReference type="InterPro" id="IPR044859">
    <property type="entry name" value="Allene_oxi_cyc_Dirigent"/>
</dbReference>
<dbReference type="EMBL" id="JARBHA010000003">
    <property type="protein sequence ID" value="KAJ9704389.1"/>
    <property type="molecule type" value="Genomic_DNA"/>
</dbReference>
<comment type="subunit">
    <text evidence="2 4">Homodimer.</text>
</comment>
<protein>
    <recommendedName>
        <fullName evidence="4">Dirigent protein</fullName>
    </recommendedName>
</protein>
<evidence type="ECO:0000313" key="6">
    <source>
        <dbReference type="Proteomes" id="UP001168098"/>
    </source>
</evidence>
<comment type="function">
    <text evidence="4">Dirigent proteins impart stereoselectivity on the phenoxy radical-coupling reaction, yielding optically active lignans from two molecules of coniferyl alcohol in the biosynthesis of lignans, flavonolignans, and alkaloids and thus plays a central role in plant secondary metabolism.</text>
</comment>
<dbReference type="Gene3D" id="2.40.480.10">
    <property type="entry name" value="Allene oxide cyclase-like"/>
    <property type="match status" value="1"/>
</dbReference>
<evidence type="ECO:0000256" key="4">
    <source>
        <dbReference type="RuleBase" id="RU363099"/>
    </source>
</evidence>
<keyword evidence="6" id="KW-1185">Reference proteome</keyword>
<keyword evidence="4" id="KW-0052">Apoplast</keyword>
<sequence length="166" mass="18634">MAMAMPRVHSTIGDPEEADEWLHKIQHAKQKVTRLHFYFHDTVSGQNVSAMRVTQASITDKSPSFFGLINMIDDPLTEGPELTSKQVGRAQGLYGLSGLNDMSLLMVMNFAFTSGEYNGSTLSILGMKEHCNAANPRDARSWWEWGFPTGSWDCNSRDVFPQFHYG</sequence>